<keyword evidence="1" id="KW-0175">Coiled coil</keyword>
<dbReference type="EMBL" id="RJVO01000002">
    <property type="protein sequence ID" value="ROH91793.1"/>
    <property type="molecule type" value="Genomic_DNA"/>
</dbReference>
<evidence type="ECO:0000313" key="2">
    <source>
        <dbReference type="EMBL" id="ROH91793.1"/>
    </source>
</evidence>
<evidence type="ECO:0000313" key="3">
    <source>
        <dbReference type="Proteomes" id="UP000282106"/>
    </source>
</evidence>
<gene>
    <name evidence="2" type="ORF">ED208_05255</name>
</gene>
<sequence>MSEDRFITLEIKLAEQEDSLRVLNEVLIRQTEQIDRLEALCRQLKERLDRLGDGNQEKFSLAEEVPPHY</sequence>
<proteinExistence type="predicted"/>
<keyword evidence="3" id="KW-1185">Reference proteome</keyword>
<evidence type="ECO:0000256" key="1">
    <source>
        <dbReference type="SAM" id="Coils"/>
    </source>
</evidence>
<dbReference type="PANTHER" id="PTHR36508">
    <property type="entry name" value="PROTEIN SLYX"/>
    <property type="match status" value="1"/>
</dbReference>
<dbReference type="AlphaFoldDB" id="A0A3N0VG89"/>
<accession>A0A3N0VG89</accession>
<feature type="coiled-coil region" evidence="1">
    <location>
        <begin position="13"/>
        <end position="54"/>
    </location>
</feature>
<dbReference type="InParanoid" id="A0A3N0VG89"/>
<dbReference type="Pfam" id="PF04102">
    <property type="entry name" value="SlyX"/>
    <property type="match status" value="1"/>
</dbReference>
<protein>
    <submittedName>
        <fullName evidence="2">SlyX family protein</fullName>
    </submittedName>
</protein>
<dbReference type="Proteomes" id="UP000282106">
    <property type="component" value="Unassembled WGS sequence"/>
</dbReference>
<name>A0A3N0VG89_9GAMM</name>
<organism evidence="2 3">
    <name type="scientific">Stagnimonas aquatica</name>
    <dbReference type="NCBI Taxonomy" id="2689987"/>
    <lineage>
        <taxon>Bacteria</taxon>
        <taxon>Pseudomonadati</taxon>
        <taxon>Pseudomonadota</taxon>
        <taxon>Gammaproteobacteria</taxon>
        <taxon>Nevskiales</taxon>
        <taxon>Nevskiaceae</taxon>
        <taxon>Stagnimonas</taxon>
    </lineage>
</organism>
<reference evidence="2 3" key="1">
    <citation type="submission" date="2018-10" db="EMBL/GenBank/DDBJ databases">
        <authorList>
            <person name="Chen W.-M."/>
        </authorList>
    </citation>
    <scope>NUCLEOTIDE SEQUENCE [LARGE SCALE GENOMIC DNA]</scope>
    <source>
        <strain evidence="2 3">THS-13</strain>
    </source>
</reference>
<dbReference type="PANTHER" id="PTHR36508:SF1">
    <property type="entry name" value="PROTEIN SLYX"/>
    <property type="match status" value="1"/>
</dbReference>
<dbReference type="RefSeq" id="WP_123210837.1">
    <property type="nucleotide sequence ID" value="NZ_RJVO01000002.1"/>
</dbReference>
<dbReference type="Gene3D" id="1.20.5.300">
    <property type="match status" value="1"/>
</dbReference>
<dbReference type="InterPro" id="IPR007236">
    <property type="entry name" value="SlyX"/>
</dbReference>
<comment type="caution">
    <text evidence="2">The sequence shown here is derived from an EMBL/GenBank/DDBJ whole genome shotgun (WGS) entry which is preliminary data.</text>
</comment>